<keyword evidence="2" id="KW-1185">Reference proteome</keyword>
<accession>A0ACC1QB03</accession>
<comment type="caution">
    <text evidence="1">The sequence shown here is derived from an EMBL/GenBank/DDBJ whole genome shotgun (WGS) entry which is preliminary data.</text>
</comment>
<name>A0ACC1QB03_9APHY</name>
<evidence type="ECO:0000313" key="1">
    <source>
        <dbReference type="EMBL" id="KAJ3015175.1"/>
    </source>
</evidence>
<dbReference type="Proteomes" id="UP001144978">
    <property type="component" value="Unassembled WGS sequence"/>
</dbReference>
<evidence type="ECO:0000313" key="2">
    <source>
        <dbReference type="Proteomes" id="UP001144978"/>
    </source>
</evidence>
<dbReference type="EMBL" id="JANSHE010000173">
    <property type="protein sequence ID" value="KAJ3015175.1"/>
    <property type="molecule type" value="Genomic_DNA"/>
</dbReference>
<reference evidence="1" key="1">
    <citation type="submission" date="2022-08" db="EMBL/GenBank/DDBJ databases">
        <title>Genome Sequence of Pycnoporus sanguineus.</title>
        <authorList>
            <person name="Buettner E."/>
        </authorList>
    </citation>
    <scope>NUCLEOTIDE SEQUENCE</scope>
    <source>
        <strain evidence="1">CG-C14</strain>
    </source>
</reference>
<gene>
    <name evidence="1" type="ORF">NUW54_g1117</name>
</gene>
<sequence length="83" mass="8631">MARLDSRSSASYPTCPPALRSNPLCLFLALLALVSLSWQLAGADAADPCNADAAVLLTNSASIDGPSTGVTRVLLVVLRTLLY</sequence>
<organism evidence="1 2">
    <name type="scientific">Trametes sanguinea</name>
    <dbReference type="NCBI Taxonomy" id="158606"/>
    <lineage>
        <taxon>Eukaryota</taxon>
        <taxon>Fungi</taxon>
        <taxon>Dikarya</taxon>
        <taxon>Basidiomycota</taxon>
        <taxon>Agaricomycotina</taxon>
        <taxon>Agaricomycetes</taxon>
        <taxon>Polyporales</taxon>
        <taxon>Polyporaceae</taxon>
        <taxon>Trametes</taxon>
    </lineage>
</organism>
<proteinExistence type="predicted"/>
<protein>
    <submittedName>
        <fullName evidence="1">Uncharacterized protein</fullName>
    </submittedName>
</protein>